<dbReference type="EMBL" id="JAGMWT010000004">
    <property type="protein sequence ID" value="KAH7130429.1"/>
    <property type="molecule type" value="Genomic_DNA"/>
</dbReference>
<dbReference type="OrthoDB" id="3554680at2759"/>
<protein>
    <submittedName>
        <fullName evidence="1">Uncharacterized protein</fullName>
    </submittedName>
</protein>
<organism evidence="1 2">
    <name type="scientific">Dendryphion nanum</name>
    <dbReference type="NCBI Taxonomy" id="256645"/>
    <lineage>
        <taxon>Eukaryota</taxon>
        <taxon>Fungi</taxon>
        <taxon>Dikarya</taxon>
        <taxon>Ascomycota</taxon>
        <taxon>Pezizomycotina</taxon>
        <taxon>Dothideomycetes</taxon>
        <taxon>Pleosporomycetidae</taxon>
        <taxon>Pleosporales</taxon>
        <taxon>Torulaceae</taxon>
        <taxon>Dendryphion</taxon>
    </lineage>
</organism>
<dbReference type="Proteomes" id="UP000700596">
    <property type="component" value="Unassembled WGS sequence"/>
</dbReference>
<accession>A0A9P9ITJ7</accession>
<evidence type="ECO:0000313" key="1">
    <source>
        <dbReference type="EMBL" id="KAH7130429.1"/>
    </source>
</evidence>
<comment type="caution">
    <text evidence="1">The sequence shown here is derived from an EMBL/GenBank/DDBJ whole genome shotgun (WGS) entry which is preliminary data.</text>
</comment>
<name>A0A9P9ITJ7_9PLEO</name>
<sequence length="1018" mass="114718">MASWMVAPDPNEKEIETTPLVKAQAFFAVDDSRSTSGQTIKREREFVENWIKNSTSKVNSISLWGNECDDPVRECSSLQWKSSHGNTHPKKILEKKSALRAIKKSDVWILSTDGEIFDSAIHELAELVDTNNIAHIPIIFLIVGSRGRTPATTNISVGISFFVGSEDALVLFKEIETGRIYLICGKGCFAPLENSGVSRDLILWGKLPVFNNDDHFFQRCSELDIKVTKAPSRSGKSKHIHLGQEWESVQGRPVRVDMDLLSQAGLLSNEDACNLFAEESFHILAMAFKTRKRLPEFKSFVLAQKIEQCGPKFEDISGATGIISALNQNRASEQEQMILQAQLREAHVRNREHYQRSVIEFSDSPVAHLLHNRNQRVDSALRVIQELETSGFNASILSGRASRAGRTNPVTKTEITPVTSLDLEGIAFRAPCFICCGDNEVMSICLKELDAENTRRNTSDFALKFPLAEGARNVNVVSSQNVCFQCALLGNGLSIYKETLTAVIPVVSYNDHNRRYIDSQLYSALTSGSAMTEIAQLFLSIIHEVLTTRSWAGAGTRISQGDQQETVQRQQTLQWMMKEMLEKTQIRERFTKGDNVPFKDALRWIAQDFATNHFSSLALTYPPAGFPKLIHLGQQAAAFSDLTVRQMRTTRYLYAVAKTFLADRRAATRSLTTNPSVSVWKQKYLELIYKDFNTALVPKDLEGSQSLVTDPSHVLDRLQTHLPTHQADIRSWATTEDQENIMQKSQLILFWLIFRQTEEDTVPALFYNMERCEHLGRAVLDPALRIPECELQSQLLSIFTKKDGRDIDSEISRTHLGVIPFRTPFGGSVLHCGFEACNTPFYDMHGPHGEINDIETVRIARARHLAKVFSTQDSSERSNGLPQPMTIGDAPLSTHINLHIGVARTWAKLLPAKRRAILDEDEEREEFVSSARKRICDQRRGNIFSKDIDQKVRDALPSFFDVLGQAMQIQGNDGDITMYEHDFKQNTVEAKMQFELRAMELLRHSEPGDSELGMEMSD</sequence>
<proteinExistence type="predicted"/>
<dbReference type="AlphaFoldDB" id="A0A9P9ITJ7"/>
<reference evidence="1" key="1">
    <citation type="journal article" date="2021" name="Nat. Commun.">
        <title>Genetic determinants of endophytism in the Arabidopsis root mycobiome.</title>
        <authorList>
            <person name="Mesny F."/>
            <person name="Miyauchi S."/>
            <person name="Thiergart T."/>
            <person name="Pickel B."/>
            <person name="Atanasova L."/>
            <person name="Karlsson M."/>
            <person name="Huettel B."/>
            <person name="Barry K.W."/>
            <person name="Haridas S."/>
            <person name="Chen C."/>
            <person name="Bauer D."/>
            <person name="Andreopoulos W."/>
            <person name="Pangilinan J."/>
            <person name="LaButti K."/>
            <person name="Riley R."/>
            <person name="Lipzen A."/>
            <person name="Clum A."/>
            <person name="Drula E."/>
            <person name="Henrissat B."/>
            <person name="Kohler A."/>
            <person name="Grigoriev I.V."/>
            <person name="Martin F.M."/>
            <person name="Hacquard S."/>
        </authorList>
    </citation>
    <scope>NUCLEOTIDE SEQUENCE</scope>
    <source>
        <strain evidence="1">MPI-CAGE-CH-0243</strain>
    </source>
</reference>
<keyword evidence="2" id="KW-1185">Reference proteome</keyword>
<gene>
    <name evidence="1" type="ORF">B0J11DRAFT_251685</name>
</gene>
<evidence type="ECO:0000313" key="2">
    <source>
        <dbReference type="Proteomes" id="UP000700596"/>
    </source>
</evidence>